<dbReference type="Gene3D" id="3.30.160.60">
    <property type="entry name" value="Classic Zinc Finger"/>
    <property type="match status" value="5"/>
</dbReference>
<feature type="domain" description="C2H2-type" evidence="8">
    <location>
        <begin position="508"/>
        <end position="535"/>
    </location>
</feature>
<dbReference type="InterPro" id="IPR013087">
    <property type="entry name" value="Znf_C2H2_type"/>
</dbReference>
<dbReference type="SUPFAM" id="SSF57667">
    <property type="entry name" value="beta-beta-alpha zinc fingers"/>
    <property type="match status" value="3"/>
</dbReference>
<organism evidence="9 10">
    <name type="scientific">Chilo suppressalis</name>
    <name type="common">Asiatic rice borer moth</name>
    <dbReference type="NCBI Taxonomy" id="168631"/>
    <lineage>
        <taxon>Eukaryota</taxon>
        <taxon>Metazoa</taxon>
        <taxon>Ecdysozoa</taxon>
        <taxon>Arthropoda</taxon>
        <taxon>Hexapoda</taxon>
        <taxon>Insecta</taxon>
        <taxon>Pterygota</taxon>
        <taxon>Neoptera</taxon>
        <taxon>Endopterygota</taxon>
        <taxon>Lepidoptera</taxon>
        <taxon>Glossata</taxon>
        <taxon>Ditrysia</taxon>
        <taxon>Pyraloidea</taxon>
        <taxon>Crambidae</taxon>
        <taxon>Crambinae</taxon>
        <taxon>Chilo</taxon>
    </lineage>
</organism>
<evidence type="ECO:0000256" key="1">
    <source>
        <dbReference type="ARBA" id="ARBA00022723"/>
    </source>
</evidence>
<dbReference type="Proteomes" id="UP001153292">
    <property type="component" value="Chromosome 27"/>
</dbReference>
<proteinExistence type="inferred from homology"/>
<keyword evidence="5" id="KW-0539">Nucleus</keyword>
<evidence type="ECO:0000256" key="5">
    <source>
        <dbReference type="ARBA" id="ARBA00023242"/>
    </source>
</evidence>
<dbReference type="PANTHER" id="PTHR24388">
    <property type="entry name" value="ZINC FINGER PROTEIN"/>
    <property type="match status" value="1"/>
</dbReference>
<dbReference type="PANTHER" id="PTHR24388:SF53">
    <property type="entry name" value="CHORION TRANSCRIPTION FACTOR CF2-RELATED"/>
    <property type="match status" value="1"/>
</dbReference>
<feature type="domain" description="C2H2-type" evidence="8">
    <location>
        <begin position="476"/>
        <end position="504"/>
    </location>
</feature>
<dbReference type="Pfam" id="PF00096">
    <property type="entry name" value="zf-C2H2"/>
    <property type="match status" value="4"/>
</dbReference>
<comment type="similarity">
    <text evidence="6">Belongs to the snail C2H2-type zinc-finger protein family.</text>
</comment>
<keyword evidence="10" id="KW-1185">Reference proteome</keyword>
<keyword evidence="3 7" id="KW-0863">Zinc-finger</keyword>
<evidence type="ECO:0000256" key="6">
    <source>
        <dbReference type="ARBA" id="ARBA00037948"/>
    </source>
</evidence>
<feature type="domain" description="C2H2-type" evidence="8">
    <location>
        <begin position="447"/>
        <end position="475"/>
    </location>
</feature>
<evidence type="ECO:0000256" key="4">
    <source>
        <dbReference type="ARBA" id="ARBA00022833"/>
    </source>
</evidence>
<keyword evidence="1" id="KW-0479">Metal-binding</keyword>
<reference evidence="9" key="1">
    <citation type="submission" date="2021-12" db="EMBL/GenBank/DDBJ databases">
        <authorList>
            <person name="King R."/>
        </authorList>
    </citation>
    <scope>NUCLEOTIDE SEQUENCE</scope>
</reference>
<protein>
    <recommendedName>
        <fullName evidence="8">C2H2-type domain-containing protein</fullName>
    </recommendedName>
</protein>
<keyword evidence="4" id="KW-0862">Zinc</keyword>
<keyword evidence="2" id="KW-0677">Repeat</keyword>
<dbReference type="InterPro" id="IPR050527">
    <property type="entry name" value="Snail/Krueppel_Znf"/>
</dbReference>
<name>A0ABN8B4D4_CHISP</name>
<evidence type="ECO:0000313" key="10">
    <source>
        <dbReference type="Proteomes" id="UP001153292"/>
    </source>
</evidence>
<feature type="domain" description="C2H2-type" evidence="8">
    <location>
        <begin position="378"/>
        <end position="402"/>
    </location>
</feature>
<dbReference type="PROSITE" id="PS00028">
    <property type="entry name" value="ZINC_FINGER_C2H2_1"/>
    <property type="match status" value="7"/>
</dbReference>
<evidence type="ECO:0000259" key="8">
    <source>
        <dbReference type="PROSITE" id="PS50157"/>
    </source>
</evidence>
<evidence type="ECO:0000313" key="9">
    <source>
        <dbReference type="EMBL" id="CAH0404108.1"/>
    </source>
</evidence>
<feature type="domain" description="C2H2-type" evidence="8">
    <location>
        <begin position="536"/>
        <end position="564"/>
    </location>
</feature>
<dbReference type="PROSITE" id="PS50157">
    <property type="entry name" value="ZINC_FINGER_C2H2_2"/>
    <property type="match status" value="7"/>
</dbReference>
<sequence>MEKVIKNINYSYYRRKVCNVCLSRDRQLYTVEKYADIFKNVCGNLEVPFSPMVCWECDAILKKIKQFKNKVAWSIKILRQIADGENPNPDSLSKLEIIQNRSIVIAENKNDEDESIIKIKEEDSVQNSTQPPPNCAFSEFKYEIKQEVLEESECNNGYNAANYYCSIEIDGIPQDEVKDEVKTMFTDKNEANSKRVINKQYRIIGDEEGGRQLKGFTREIPLTIEQVKYYMEKERDSALYNEWSYKCELCICSWKTKQKLMEHNKQFHSKDDAKPQCDICLSRFSCKGHLLKHLHRHFNILECLTCQFRSYTNQMKRHLQTHIKKIECVQCAARFSNIHMFYQHHKELHVKYVCDICGKKARSKRVLEKHMRHHYENFSCKVCDRSYKSRASYRRHVEDKHSTWCIENAYCVQCDKKFSSIITYKRHIATNSTHAAEIRGDKSLEKVPCPDCGRLYSRKCYMENHYRHVHLKQSPYHCHYCDKDFLNRTRYRDHMKYSHEGMEKVKNKLCNICGRGFAANRTLVNHIRTHSGERPFECEYCNARFSQKHAMQSHVNYVHLKKSKRIVGNSARDTAIKKSEIAI</sequence>
<feature type="domain" description="C2H2-type" evidence="8">
    <location>
        <begin position="352"/>
        <end position="374"/>
    </location>
</feature>
<dbReference type="SMART" id="SM00355">
    <property type="entry name" value="ZnF_C2H2"/>
    <property type="match status" value="11"/>
</dbReference>
<evidence type="ECO:0000256" key="3">
    <source>
        <dbReference type="ARBA" id="ARBA00022771"/>
    </source>
</evidence>
<dbReference type="EMBL" id="OU963920">
    <property type="protein sequence ID" value="CAH0404108.1"/>
    <property type="molecule type" value="Genomic_DNA"/>
</dbReference>
<gene>
    <name evidence="9" type="ORF">CHILSU_LOCUS7418</name>
</gene>
<feature type="domain" description="C2H2-type" evidence="8">
    <location>
        <begin position="245"/>
        <end position="273"/>
    </location>
</feature>
<evidence type="ECO:0000256" key="7">
    <source>
        <dbReference type="PROSITE-ProRule" id="PRU00042"/>
    </source>
</evidence>
<accession>A0ABN8B4D4</accession>
<evidence type="ECO:0000256" key="2">
    <source>
        <dbReference type="ARBA" id="ARBA00022737"/>
    </source>
</evidence>
<dbReference type="InterPro" id="IPR036236">
    <property type="entry name" value="Znf_C2H2_sf"/>
</dbReference>